<name>A0A419F4P0_9BACT</name>
<evidence type="ECO:0000313" key="1">
    <source>
        <dbReference type="EMBL" id="RJP73438.1"/>
    </source>
</evidence>
<organism evidence="1 2">
    <name type="scientific">Candidatus Abyssobacteria bacterium SURF_17</name>
    <dbReference type="NCBI Taxonomy" id="2093361"/>
    <lineage>
        <taxon>Bacteria</taxon>
        <taxon>Pseudomonadati</taxon>
        <taxon>Candidatus Hydrogenedentota</taxon>
        <taxon>Candidatus Abyssobacteria</taxon>
    </lineage>
</organism>
<evidence type="ECO:0000313" key="2">
    <source>
        <dbReference type="Proteomes" id="UP000285961"/>
    </source>
</evidence>
<gene>
    <name evidence="1" type="ORF">C4532_04405</name>
</gene>
<dbReference type="AlphaFoldDB" id="A0A419F4P0"/>
<dbReference type="PROSITE" id="PS51257">
    <property type="entry name" value="PROKAR_LIPOPROTEIN"/>
    <property type="match status" value="1"/>
</dbReference>
<proteinExistence type="predicted"/>
<dbReference type="Proteomes" id="UP000285961">
    <property type="component" value="Unassembled WGS sequence"/>
</dbReference>
<reference evidence="1 2" key="1">
    <citation type="journal article" date="2017" name="ISME J.">
        <title>Energy and carbon metabolisms in a deep terrestrial subsurface fluid microbial community.</title>
        <authorList>
            <person name="Momper L."/>
            <person name="Jungbluth S.P."/>
            <person name="Lee M.D."/>
            <person name="Amend J.P."/>
        </authorList>
    </citation>
    <scope>NUCLEOTIDE SEQUENCE [LARGE SCALE GENOMIC DNA]</scope>
    <source>
        <strain evidence="1">SURF_17</strain>
    </source>
</reference>
<dbReference type="EMBL" id="QZKI01000027">
    <property type="protein sequence ID" value="RJP73438.1"/>
    <property type="molecule type" value="Genomic_DNA"/>
</dbReference>
<accession>A0A419F4P0</accession>
<comment type="caution">
    <text evidence="1">The sequence shown here is derived from an EMBL/GenBank/DDBJ whole genome shotgun (WGS) entry which is preliminary data.</text>
</comment>
<protein>
    <submittedName>
        <fullName evidence="1">Uncharacterized protein</fullName>
    </submittedName>
</protein>
<sequence>MGFRTEMRKSWGLMVVLWLLVGCSSADKARIPAEPDPVITEQATDEELRRILSAKLTRQMEFLEQNKERYKEEVVTVPSGGDNYYYKYYDEFPEGPEETSIVVTKAETFSPSHIADVKYRKVRYQTRYSRSPGKAEDDKDFIRDEGVQKETYEFDGQFWRLRNSTFEVTKTSVFRNDQWRVSQGRISRVEEEKPEYFVDKVRTLFGLLD</sequence>